<keyword evidence="4 6" id="KW-1133">Transmembrane helix</keyword>
<feature type="transmembrane region" description="Helical" evidence="6">
    <location>
        <begin position="220"/>
        <end position="238"/>
    </location>
</feature>
<feature type="transmembrane region" description="Helical" evidence="6">
    <location>
        <begin position="299"/>
        <end position="319"/>
    </location>
</feature>
<name>A0A381WFR2_9ZZZZ</name>
<keyword evidence="2" id="KW-1003">Cell membrane</keyword>
<dbReference type="GO" id="GO:0022857">
    <property type="term" value="F:transmembrane transporter activity"/>
    <property type="evidence" value="ECO:0007669"/>
    <property type="project" value="InterPro"/>
</dbReference>
<dbReference type="GO" id="GO:0005886">
    <property type="term" value="C:plasma membrane"/>
    <property type="evidence" value="ECO:0007669"/>
    <property type="project" value="UniProtKB-SubCell"/>
</dbReference>
<evidence type="ECO:0000256" key="5">
    <source>
        <dbReference type="ARBA" id="ARBA00023136"/>
    </source>
</evidence>
<feature type="transmembrane region" description="Helical" evidence="6">
    <location>
        <begin position="46"/>
        <end position="67"/>
    </location>
</feature>
<feature type="transmembrane region" description="Helical" evidence="6">
    <location>
        <begin position="168"/>
        <end position="189"/>
    </location>
</feature>
<dbReference type="InterPro" id="IPR001851">
    <property type="entry name" value="ABC_transp_permease"/>
</dbReference>
<proteinExistence type="predicted"/>
<dbReference type="EMBL" id="UINC01011671">
    <property type="protein sequence ID" value="SVA51356.1"/>
    <property type="molecule type" value="Genomic_DNA"/>
</dbReference>
<protein>
    <recommendedName>
        <fullName evidence="8">ABC transporter permease</fullName>
    </recommendedName>
</protein>
<dbReference type="Pfam" id="PF02653">
    <property type="entry name" value="BPD_transp_2"/>
    <property type="match status" value="1"/>
</dbReference>
<evidence type="ECO:0000256" key="4">
    <source>
        <dbReference type="ARBA" id="ARBA00022989"/>
    </source>
</evidence>
<dbReference type="CDD" id="cd06579">
    <property type="entry name" value="TM_PBP1_transp_AraH_like"/>
    <property type="match status" value="1"/>
</dbReference>
<feature type="transmembrane region" description="Helical" evidence="6">
    <location>
        <begin position="12"/>
        <end position="34"/>
    </location>
</feature>
<evidence type="ECO:0000256" key="3">
    <source>
        <dbReference type="ARBA" id="ARBA00022692"/>
    </source>
</evidence>
<gene>
    <name evidence="7" type="ORF">METZ01_LOCUS104210</name>
</gene>
<evidence type="ECO:0008006" key="8">
    <source>
        <dbReference type="Google" id="ProtNLM"/>
    </source>
</evidence>
<sequence>MKALLDNIRSKPAGGIILLFVSIQVVAIIGGLLFPDNFRYLNPANIAVLLKSMAPLGIMAIGVGILMISGEFDLSVGTLYTFCAIVTATMVKEYSLSPYLAMLVGVIVGILAGLIHGNIVNRFTIPSFIVTLGAMLIWKGGTLLYHGAKSLRFKYESESYEVLLKGDIGVVDASFIWFIFVGIIFYFIVHHHKIGNHFYSVGGNAEAAIAIGINPKNVKLIAFAIAGGCAALSGVVAMSRVGSVQPGGGLGLELEAIAACVIGGCALMGGRGSIIGIMLGTALIYTIQDLLLLLRAPGFYFDMFVGSLIVIAVITNVAIRKRI</sequence>
<feature type="transmembrane region" description="Helical" evidence="6">
    <location>
        <begin position="97"/>
        <end position="115"/>
    </location>
</feature>
<evidence type="ECO:0000256" key="1">
    <source>
        <dbReference type="ARBA" id="ARBA00004651"/>
    </source>
</evidence>
<comment type="subcellular location">
    <subcellularLocation>
        <location evidence="1">Cell membrane</location>
        <topology evidence="1">Multi-pass membrane protein</topology>
    </subcellularLocation>
</comment>
<evidence type="ECO:0000256" key="2">
    <source>
        <dbReference type="ARBA" id="ARBA00022475"/>
    </source>
</evidence>
<evidence type="ECO:0000256" key="6">
    <source>
        <dbReference type="SAM" id="Phobius"/>
    </source>
</evidence>
<organism evidence="7">
    <name type="scientific">marine metagenome</name>
    <dbReference type="NCBI Taxonomy" id="408172"/>
    <lineage>
        <taxon>unclassified sequences</taxon>
        <taxon>metagenomes</taxon>
        <taxon>ecological metagenomes</taxon>
    </lineage>
</organism>
<feature type="transmembrane region" description="Helical" evidence="6">
    <location>
        <begin position="127"/>
        <end position="148"/>
    </location>
</feature>
<dbReference type="AlphaFoldDB" id="A0A381WFR2"/>
<dbReference type="PANTHER" id="PTHR32196">
    <property type="entry name" value="ABC TRANSPORTER PERMEASE PROTEIN YPHD-RELATED-RELATED"/>
    <property type="match status" value="1"/>
</dbReference>
<reference evidence="7" key="1">
    <citation type="submission" date="2018-05" db="EMBL/GenBank/DDBJ databases">
        <authorList>
            <person name="Lanie J.A."/>
            <person name="Ng W.-L."/>
            <person name="Kazmierczak K.M."/>
            <person name="Andrzejewski T.M."/>
            <person name="Davidsen T.M."/>
            <person name="Wayne K.J."/>
            <person name="Tettelin H."/>
            <person name="Glass J.I."/>
            <person name="Rusch D."/>
            <person name="Podicherti R."/>
            <person name="Tsui H.-C.T."/>
            <person name="Winkler M.E."/>
        </authorList>
    </citation>
    <scope>NUCLEOTIDE SEQUENCE</scope>
</reference>
<evidence type="ECO:0000313" key="7">
    <source>
        <dbReference type="EMBL" id="SVA51356.1"/>
    </source>
</evidence>
<keyword evidence="3 6" id="KW-0812">Transmembrane</keyword>
<keyword evidence="5 6" id="KW-0472">Membrane</keyword>
<accession>A0A381WFR2</accession>